<name>A0A5B0G5B5_9BURK</name>
<dbReference type="PANTHER" id="PTHR11999:SF70">
    <property type="entry name" value="MIP05841P"/>
    <property type="match status" value="1"/>
</dbReference>
<dbReference type="EMBL" id="VTUZ01000056">
    <property type="protein sequence ID" value="KAA0998594.1"/>
    <property type="molecule type" value="Genomic_DNA"/>
</dbReference>
<dbReference type="Gene3D" id="3.40.640.10">
    <property type="entry name" value="Type I PLP-dependent aspartate aminotransferase-like (Major domain)"/>
    <property type="match status" value="1"/>
</dbReference>
<dbReference type="GO" id="GO:0019752">
    <property type="term" value="P:carboxylic acid metabolic process"/>
    <property type="evidence" value="ECO:0007669"/>
    <property type="project" value="InterPro"/>
</dbReference>
<evidence type="ECO:0000256" key="4">
    <source>
        <dbReference type="ARBA" id="ARBA00022898"/>
    </source>
</evidence>
<proteinExistence type="inferred from homology"/>
<comment type="similarity">
    <text evidence="2 7">Belongs to the group II decarboxylase family.</text>
</comment>
<dbReference type="InterPro" id="IPR010977">
    <property type="entry name" value="Aromatic_deC"/>
</dbReference>
<keyword evidence="5 7" id="KW-0456">Lyase</keyword>
<keyword evidence="9" id="KW-1185">Reference proteome</keyword>
<gene>
    <name evidence="8" type="ORF">FVF58_44175</name>
</gene>
<comment type="caution">
    <text evidence="8">The sequence shown here is derived from an EMBL/GenBank/DDBJ whole genome shotgun (WGS) entry which is preliminary data.</text>
</comment>
<dbReference type="InterPro" id="IPR002129">
    <property type="entry name" value="PyrdxlP-dep_de-COase"/>
</dbReference>
<dbReference type="InterPro" id="IPR015421">
    <property type="entry name" value="PyrdxlP-dep_Trfase_major"/>
</dbReference>
<dbReference type="Pfam" id="PF00282">
    <property type="entry name" value="Pyridoxal_deC"/>
    <property type="match status" value="1"/>
</dbReference>
<sequence>MLRVRFPDTIQVKSEGIIVSLESAVLVRACEHATAYLQGLDTRSVATTVGLVELRKRLNVGLGAEGTPPETVIDELVAATAGGQLGSASGRFFAWVIGGALPSALAADWLASTWDVNATMYACGPAAAVTEEIAGEWIKDVLDLPRDASFAFTTGCQLAHMTCLAAARHAVLDRAGWDVELDGLVGAPPVRVLATEERHGSIERALRFLGLGTRSLIPLATGDDGRLRANVLSDALAAGTGPTIVVLDAADLNIGACDPFAELIPLARHAGAWVHVDGAFGLWARASREHRHLVDGVELADSWATDAHKWLNTPQDNGIAIVRDRAAHRAAMTLAAHYLVAGGEARDAIDWTPDWTRRARGYAVYAALRELGRDGLAAMIDGCCRHASALAWGIGDLDGVELVAAPTLNQGLVRFLDPHGRLDVDHDRHTDAVISAINSEGTAFFSGTLWRGRRAMRISVVNWRTSDDDVRATVDAVERVLSQINSTS</sequence>
<evidence type="ECO:0000256" key="7">
    <source>
        <dbReference type="RuleBase" id="RU000382"/>
    </source>
</evidence>
<dbReference type="GO" id="GO:0030170">
    <property type="term" value="F:pyridoxal phosphate binding"/>
    <property type="evidence" value="ECO:0007669"/>
    <property type="project" value="InterPro"/>
</dbReference>
<protein>
    <submittedName>
        <fullName evidence="8">Aspartate aminotransferase family protein</fullName>
    </submittedName>
</protein>
<dbReference type="PANTHER" id="PTHR11999">
    <property type="entry name" value="GROUP II PYRIDOXAL-5-PHOSPHATE DECARBOXYLASE"/>
    <property type="match status" value="1"/>
</dbReference>
<keyword evidence="8" id="KW-0808">Transferase</keyword>
<dbReference type="GO" id="GO:0008483">
    <property type="term" value="F:transaminase activity"/>
    <property type="evidence" value="ECO:0007669"/>
    <property type="project" value="UniProtKB-KW"/>
</dbReference>
<evidence type="ECO:0000256" key="6">
    <source>
        <dbReference type="PIRSR" id="PIRSR602129-50"/>
    </source>
</evidence>
<dbReference type="GO" id="GO:0016831">
    <property type="term" value="F:carboxy-lyase activity"/>
    <property type="evidence" value="ECO:0007669"/>
    <property type="project" value="UniProtKB-KW"/>
</dbReference>
<dbReference type="InterPro" id="IPR015422">
    <property type="entry name" value="PyrdxlP-dep_Trfase_small"/>
</dbReference>
<evidence type="ECO:0000313" key="8">
    <source>
        <dbReference type="EMBL" id="KAA0998594.1"/>
    </source>
</evidence>
<evidence type="ECO:0000256" key="5">
    <source>
        <dbReference type="ARBA" id="ARBA00023239"/>
    </source>
</evidence>
<keyword evidence="4 6" id="KW-0663">Pyridoxal phosphate</keyword>
<dbReference type="SUPFAM" id="SSF53383">
    <property type="entry name" value="PLP-dependent transferases"/>
    <property type="match status" value="1"/>
</dbReference>
<dbReference type="Proteomes" id="UP000325273">
    <property type="component" value="Unassembled WGS sequence"/>
</dbReference>
<comment type="cofactor">
    <cofactor evidence="1 6 7">
        <name>pyridoxal 5'-phosphate</name>
        <dbReference type="ChEBI" id="CHEBI:597326"/>
    </cofactor>
</comment>
<evidence type="ECO:0000256" key="1">
    <source>
        <dbReference type="ARBA" id="ARBA00001933"/>
    </source>
</evidence>
<evidence type="ECO:0000256" key="2">
    <source>
        <dbReference type="ARBA" id="ARBA00009533"/>
    </source>
</evidence>
<keyword evidence="3" id="KW-0210">Decarboxylase</keyword>
<evidence type="ECO:0000256" key="3">
    <source>
        <dbReference type="ARBA" id="ARBA00022793"/>
    </source>
</evidence>
<dbReference type="AlphaFoldDB" id="A0A5B0G5B5"/>
<feature type="modified residue" description="N6-(pyridoxal phosphate)lysine" evidence="6">
    <location>
        <position position="309"/>
    </location>
</feature>
<organism evidence="8 9">
    <name type="scientific">Paraburkholderia panacisoli</name>
    <dbReference type="NCBI Taxonomy" id="2603818"/>
    <lineage>
        <taxon>Bacteria</taxon>
        <taxon>Pseudomonadati</taxon>
        <taxon>Pseudomonadota</taxon>
        <taxon>Betaproteobacteria</taxon>
        <taxon>Burkholderiales</taxon>
        <taxon>Burkholderiaceae</taxon>
        <taxon>Paraburkholderia</taxon>
    </lineage>
</organism>
<reference evidence="8 9" key="1">
    <citation type="submission" date="2019-08" db="EMBL/GenBank/DDBJ databases">
        <title>Paraburkholderia sp. DCY113.</title>
        <authorList>
            <person name="Kang J."/>
        </authorList>
    </citation>
    <scope>NUCLEOTIDE SEQUENCE [LARGE SCALE GENOMIC DNA]</scope>
    <source>
        <strain evidence="8 9">DCY113</strain>
    </source>
</reference>
<evidence type="ECO:0000313" key="9">
    <source>
        <dbReference type="Proteomes" id="UP000325273"/>
    </source>
</evidence>
<accession>A0A5B0G5B5</accession>
<dbReference type="Gene3D" id="3.90.1150.10">
    <property type="entry name" value="Aspartate Aminotransferase, domain 1"/>
    <property type="match status" value="1"/>
</dbReference>
<keyword evidence="8" id="KW-0032">Aminotransferase</keyword>
<dbReference type="InterPro" id="IPR015424">
    <property type="entry name" value="PyrdxlP-dep_Trfase"/>
</dbReference>